<keyword evidence="5" id="KW-0444">Lipid biosynthesis</keyword>
<evidence type="ECO:0000256" key="1">
    <source>
        <dbReference type="ARBA" id="ARBA00001946"/>
    </source>
</evidence>
<dbReference type="GO" id="GO:0046872">
    <property type="term" value="F:metal ion binding"/>
    <property type="evidence" value="ECO:0007669"/>
    <property type="project" value="UniProtKB-KW"/>
</dbReference>
<keyword evidence="11" id="KW-0413">Isomerase</keyword>
<dbReference type="FunFam" id="3.90.79.10:FF:000012">
    <property type="entry name" value="Isopentenyl-diphosphate Delta-isomerase 1"/>
    <property type="match status" value="1"/>
</dbReference>
<evidence type="ECO:0000256" key="4">
    <source>
        <dbReference type="ARBA" id="ARBA00012057"/>
    </source>
</evidence>
<dbReference type="PROSITE" id="PS51462">
    <property type="entry name" value="NUDIX"/>
    <property type="match status" value="1"/>
</dbReference>
<gene>
    <name evidence="13" type="ORF">ACHAWU_001905</name>
</gene>
<feature type="domain" description="Nudix hydrolase" evidence="12">
    <location>
        <begin position="61"/>
        <end position="227"/>
    </location>
</feature>
<evidence type="ECO:0000256" key="2">
    <source>
        <dbReference type="ARBA" id="ARBA00004826"/>
    </source>
</evidence>
<evidence type="ECO:0000256" key="10">
    <source>
        <dbReference type="ARBA" id="ARBA00023229"/>
    </source>
</evidence>
<dbReference type="InterPro" id="IPR000086">
    <property type="entry name" value="NUDIX_hydrolase_dom"/>
</dbReference>
<dbReference type="CDD" id="cd02885">
    <property type="entry name" value="NUDIX_IPP_Isomerase"/>
    <property type="match status" value="1"/>
</dbReference>
<dbReference type="GO" id="GO:0004452">
    <property type="term" value="F:isopentenyl-diphosphate delta-isomerase activity"/>
    <property type="evidence" value="ECO:0007669"/>
    <property type="project" value="UniProtKB-EC"/>
</dbReference>
<evidence type="ECO:0000256" key="7">
    <source>
        <dbReference type="ARBA" id="ARBA00022842"/>
    </source>
</evidence>
<dbReference type="SUPFAM" id="SSF55811">
    <property type="entry name" value="Nudix"/>
    <property type="match status" value="1"/>
</dbReference>
<comment type="caution">
    <text evidence="13">The sequence shown here is derived from an EMBL/GenBank/DDBJ whole genome shotgun (WGS) entry which is preliminary data.</text>
</comment>
<evidence type="ECO:0000256" key="3">
    <source>
        <dbReference type="ARBA" id="ARBA00007579"/>
    </source>
</evidence>
<keyword evidence="9" id="KW-0443">Lipid metabolism</keyword>
<comment type="similarity">
    <text evidence="3">Belongs to the IPP isomerase type 1 family.</text>
</comment>
<dbReference type="Gene3D" id="3.90.79.10">
    <property type="entry name" value="Nucleoside Triphosphate Pyrophosphohydrolase"/>
    <property type="match status" value="1"/>
</dbReference>
<dbReference type="EC" id="5.3.3.2" evidence="4"/>
<reference evidence="13 14" key="1">
    <citation type="submission" date="2024-10" db="EMBL/GenBank/DDBJ databases">
        <title>Updated reference genomes for cyclostephanoid diatoms.</title>
        <authorList>
            <person name="Roberts W.R."/>
            <person name="Alverson A.J."/>
        </authorList>
    </citation>
    <scope>NUCLEOTIDE SEQUENCE [LARGE SCALE GENOMIC DNA]</scope>
    <source>
        <strain evidence="13 14">AJA232-27</strain>
    </source>
</reference>
<protein>
    <recommendedName>
        <fullName evidence="4">isopentenyl-diphosphate Delta-isomerase</fullName>
        <ecNumber evidence="4">5.3.3.2</ecNumber>
    </recommendedName>
</protein>
<dbReference type="AlphaFoldDB" id="A0ABD3MWB7"/>
<keyword evidence="6" id="KW-0479">Metal-binding</keyword>
<evidence type="ECO:0000256" key="11">
    <source>
        <dbReference type="ARBA" id="ARBA00023235"/>
    </source>
</evidence>
<keyword evidence="14" id="KW-1185">Reference proteome</keyword>
<comment type="pathway">
    <text evidence="2">Isoprenoid biosynthesis; dimethylallyl diphosphate biosynthesis; dimethylallyl diphosphate from isopentenyl diphosphate: step 1/1.</text>
</comment>
<dbReference type="PANTHER" id="PTHR10885">
    <property type="entry name" value="ISOPENTENYL-DIPHOSPHATE DELTA-ISOMERASE"/>
    <property type="match status" value="1"/>
</dbReference>
<name>A0ABD3MWB7_9STRA</name>
<keyword evidence="7" id="KW-0460">Magnesium</keyword>
<evidence type="ECO:0000313" key="13">
    <source>
        <dbReference type="EMBL" id="KAL3768215.1"/>
    </source>
</evidence>
<evidence type="ECO:0000256" key="9">
    <source>
        <dbReference type="ARBA" id="ARBA00023098"/>
    </source>
</evidence>
<dbReference type="InterPro" id="IPR015797">
    <property type="entry name" value="NUDIX_hydrolase-like_dom_sf"/>
</dbReference>
<keyword evidence="10" id="KW-0414">Isoprene biosynthesis</keyword>
<dbReference type="GO" id="GO:0008299">
    <property type="term" value="P:isoprenoid biosynthetic process"/>
    <property type="evidence" value="ECO:0007669"/>
    <property type="project" value="UniProtKB-KW"/>
</dbReference>
<evidence type="ECO:0000256" key="6">
    <source>
        <dbReference type="ARBA" id="ARBA00022723"/>
    </source>
</evidence>
<dbReference type="Proteomes" id="UP001530293">
    <property type="component" value="Unassembled WGS sequence"/>
</dbReference>
<dbReference type="GO" id="GO:0006694">
    <property type="term" value="P:steroid biosynthetic process"/>
    <property type="evidence" value="ECO:0007669"/>
    <property type="project" value="UniProtKB-KW"/>
</dbReference>
<organism evidence="13 14">
    <name type="scientific">Discostella pseudostelligera</name>
    <dbReference type="NCBI Taxonomy" id="259834"/>
    <lineage>
        <taxon>Eukaryota</taxon>
        <taxon>Sar</taxon>
        <taxon>Stramenopiles</taxon>
        <taxon>Ochrophyta</taxon>
        <taxon>Bacillariophyta</taxon>
        <taxon>Coscinodiscophyceae</taxon>
        <taxon>Thalassiosirophycidae</taxon>
        <taxon>Stephanodiscales</taxon>
        <taxon>Stephanodiscaceae</taxon>
        <taxon>Discostella</taxon>
    </lineage>
</organism>
<sequence length="288" mass="32344">MSQPSTSSTWNADSGVDPLLVSQSQFMEIDTVLVLDKNDKVISSASKKASHEFSPAQPHGILHRAFSVFLFDKSTNELLLQKRASTKITFPNVWTNTCCSHPLHGMNPSESELDGEGGHGNVTGVKHAAIRKLKHELGIPVGELKLDEFKYLTRVHYWAADTVTHGEMSPWGEHEIDYILFITVPSKDQLTLNPNSDEADDIRWVTQSQLLEMFNDTSLLFSPWFRIIAHRWMMTDTSGAKGHNEGGGWWDDLDRTMNTDEFCDHDTIHRFDPPREHMGGAGNAGPLF</sequence>
<evidence type="ECO:0000256" key="5">
    <source>
        <dbReference type="ARBA" id="ARBA00022516"/>
    </source>
</evidence>
<dbReference type="InterPro" id="IPR011876">
    <property type="entry name" value="IsopentenylPP_isomerase_typ1"/>
</dbReference>
<dbReference type="EMBL" id="JALLBG020000068">
    <property type="protein sequence ID" value="KAL3768215.1"/>
    <property type="molecule type" value="Genomic_DNA"/>
</dbReference>
<proteinExistence type="inferred from homology"/>
<evidence type="ECO:0000313" key="14">
    <source>
        <dbReference type="Proteomes" id="UP001530293"/>
    </source>
</evidence>
<keyword evidence="8" id="KW-0752">Steroid biosynthesis</keyword>
<evidence type="ECO:0000259" key="12">
    <source>
        <dbReference type="PROSITE" id="PS51462"/>
    </source>
</evidence>
<accession>A0ABD3MWB7</accession>
<evidence type="ECO:0000256" key="8">
    <source>
        <dbReference type="ARBA" id="ARBA00022955"/>
    </source>
</evidence>
<dbReference type="Pfam" id="PF00293">
    <property type="entry name" value="NUDIX"/>
    <property type="match status" value="1"/>
</dbReference>
<dbReference type="NCBIfam" id="TIGR02150">
    <property type="entry name" value="IPP_isom_1"/>
    <property type="match status" value="1"/>
</dbReference>
<dbReference type="PANTHER" id="PTHR10885:SF0">
    <property type="entry name" value="ISOPENTENYL-DIPHOSPHATE DELTA-ISOMERASE"/>
    <property type="match status" value="1"/>
</dbReference>
<comment type="cofactor">
    <cofactor evidence="1">
        <name>Mg(2+)</name>
        <dbReference type="ChEBI" id="CHEBI:18420"/>
    </cofactor>
</comment>